<name>A0ABW3IPV3_9RHOB</name>
<dbReference type="InterPro" id="IPR040442">
    <property type="entry name" value="Pyrv_kinase-like_dom_sf"/>
</dbReference>
<evidence type="ECO:0000256" key="4">
    <source>
        <dbReference type="ARBA" id="ARBA00022679"/>
    </source>
</evidence>
<keyword evidence="10 12" id="KW-0324">Glycolysis</keyword>
<dbReference type="Gene3D" id="2.40.33.10">
    <property type="entry name" value="PK beta-barrel domain-like"/>
    <property type="match status" value="1"/>
</dbReference>
<evidence type="ECO:0000256" key="2">
    <source>
        <dbReference type="ARBA" id="ARBA00008663"/>
    </source>
</evidence>
<dbReference type="EC" id="2.7.1.40" evidence="3 12"/>
<keyword evidence="7 12" id="KW-0418">Kinase</keyword>
<dbReference type="InterPro" id="IPR015793">
    <property type="entry name" value="Pyrv_Knase_brl"/>
</dbReference>
<dbReference type="Proteomes" id="UP001597108">
    <property type="component" value="Unassembled WGS sequence"/>
</dbReference>
<keyword evidence="5" id="KW-0479">Metal-binding</keyword>
<evidence type="ECO:0000256" key="6">
    <source>
        <dbReference type="ARBA" id="ARBA00022741"/>
    </source>
</evidence>
<proteinExistence type="inferred from homology"/>
<evidence type="ECO:0000256" key="1">
    <source>
        <dbReference type="ARBA" id="ARBA00004997"/>
    </source>
</evidence>
<keyword evidence="4 12" id="KW-0808">Transferase</keyword>
<dbReference type="SUPFAM" id="SSF50800">
    <property type="entry name" value="PK beta-barrel domain-like"/>
    <property type="match status" value="1"/>
</dbReference>
<dbReference type="InterPro" id="IPR015806">
    <property type="entry name" value="Pyrv_Knase_insert_dom_sf"/>
</dbReference>
<comment type="caution">
    <text evidence="14">The sequence shown here is derived from an EMBL/GenBank/DDBJ whole genome shotgun (WGS) entry which is preliminary data.</text>
</comment>
<comment type="similarity">
    <text evidence="2 12">Belongs to the pyruvate kinase family.</text>
</comment>
<evidence type="ECO:0000259" key="13">
    <source>
        <dbReference type="Pfam" id="PF00224"/>
    </source>
</evidence>
<keyword evidence="6" id="KW-0547">Nucleotide-binding</keyword>
<dbReference type="PRINTS" id="PR01050">
    <property type="entry name" value="PYRUVTKNASE"/>
</dbReference>
<dbReference type="GO" id="GO:0016301">
    <property type="term" value="F:kinase activity"/>
    <property type="evidence" value="ECO:0007669"/>
    <property type="project" value="UniProtKB-KW"/>
</dbReference>
<evidence type="ECO:0000313" key="14">
    <source>
        <dbReference type="EMBL" id="MFD0979383.1"/>
    </source>
</evidence>
<comment type="pathway">
    <text evidence="1 12">Carbohydrate degradation; glycolysis; pyruvate from D-glyceraldehyde 3-phosphate: step 5/5.</text>
</comment>
<evidence type="ECO:0000256" key="12">
    <source>
        <dbReference type="RuleBase" id="RU000504"/>
    </source>
</evidence>
<organism evidence="14 15">
    <name type="scientific">Tropicimonas aquimaris</name>
    <dbReference type="NCBI Taxonomy" id="914152"/>
    <lineage>
        <taxon>Bacteria</taxon>
        <taxon>Pseudomonadati</taxon>
        <taxon>Pseudomonadota</taxon>
        <taxon>Alphaproteobacteria</taxon>
        <taxon>Rhodobacterales</taxon>
        <taxon>Roseobacteraceae</taxon>
        <taxon>Tropicimonas</taxon>
    </lineage>
</organism>
<protein>
    <recommendedName>
        <fullName evidence="3 12">Pyruvate kinase</fullName>
        <ecNumber evidence="3 12">2.7.1.40</ecNumber>
    </recommendedName>
</protein>
<keyword evidence="11 14" id="KW-0670">Pyruvate</keyword>
<accession>A0ABW3IPV3</accession>
<keyword evidence="8" id="KW-0067">ATP-binding</keyword>
<dbReference type="InterPro" id="IPR011037">
    <property type="entry name" value="Pyrv_Knase-like_insert_dom_sf"/>
</dbReference>
<dbReference type="RefSeq" id="WP_386073722.1">
    <property type="nucleotide sequence ID" value="NZ_JBHTJT010000008.1"/>
</dbReference>
<gene>
    <name evidence="14" type="ORF">ACFQ2S_06905</name>
</gene>
<dbReference type="PANTHER" id="PTHR11817">
    <property type="entry name" value="PYRUVATE KINASE"/>
    <property type="match status" value="1"/>
</dbReference>
<comment type="catalytic activity">
    <reaction evidence="12">
        <text>pyruvate + ATP = phosphoenolpyruvate + ADP + H(+)</text>
        <dbReference type="Rhea" id="RHEA:18157"/>
        <dbReference type="ChEBI" id="CHEBI:15361"/>
        <dbReference type="ChEBI" id="CHEBI:15378"/>
        <dbReference type="ChEBI" id="CHEBI:30616"/>
        <dbReference type="ChEBI" id="CHEBI:58702"/>
        <dbReference type="ChEBI" id="CHEBI:456216"/>
        <dbReference type="EC" id="2.7.1.40"/>
    </reaction>
</comment>
<evidence type="ECO:0000256" key="3">
    <source>
        <dbReference type="ARBA" id="ARBA00012142"/>
    </source>
</evidence>
<keyword evidence="15" id="KW-1185">Reference proteome</keyword>
<evidence type="ECO:0000256" key="7">
    <source>
        <dbReference type="ARBA" id="ARBA00022777"/>
    </source>
</evidence>
<evidence type="ECO:0000313" key="15">
    <source>
        <dbReference type="Proteomes" id="UP001597108"/>
    </source>
</evidence>
<feature type="domain" description="Pyruvate kinase barrel" evidence="13">
    <location>
        <begin position="142"/>
        <end position="463"/>
    </location>
</feature>
<dbReference type="EMBL" id="JBHTJT010000008">
    <property type="protein sequence ID" value="MFD0979383.1"/>
    <property type="molecule type" value="Genomic_DNA"/>
</dbReference>
<sequence>MDISPNAPPLPPTESAADLYASVSQIRAAISREAEATLASWQPAIHRPDFLPSARNLAHFLALRKIDLRPHQDRLIALGLSSLGHCEEAVRPALDAACASLASIAGLTPEGYPPAAEFTKGRQRVAAAQAEMFGTGDGEPGTRIMVTLPTEAAADEEIARSFIFAGADCVRINCAHDNAETWAAMIANVRRVSRDLGRQIRINMDLGGPKVRTDLGGRTEPIKLRQGDRFRLAQNLAAQPTDTDVLPALSLNHPELVASLHPGTEVWFDDGKIGARIDSRSGDDVVLLVTSVRPKGEKLKHGKGVNLPGVEVDIPALTEKDLQDLDFVLGHADTIGFSFVQSPRDVRDLLAALDARLDGAPPPAVMLKIETDLAVRNLPRLLVEAGGRLPVAVMIARGDLSVELGMDRTSEMQEEILWLCLAAHVPTVWATQVLENMMKQGRASRAEVTDAAMGQRADCVMLNKGPYAPQAITFLQGILRRMARHHSKGVSSLAPLNSWRQSQAL</sequence>
<dbReference type="InterPro" id="IPR015813">
    <property type="entry name" value="Pyrv/PenolPyrv_kinase-like_dom"/>
</dbReference>
<evidence type="ECO:0000256" key="10">
    <source>
        <dbReference type="ARBA" id="ARBA00023152"/>
    </source>
</evidence>
<dbReference type="SUPFAM" id="SSF51621">
    <property type="entry name" value="Phosphoenolpyruvate/pyruvate domain"/>
    <property type="match status" value="1"/>
</dbReference>
<dbReference type="Gene3D" id="3.20.20.60">
    <property type="entry name" value="Phosphoenolpyruvate-binding domains"/>
    <property type="match status" value="1"/>
</dbReference>
<evidence type="ECO:0000256" key="11">
    <source>
        <dbReference type="ARBA" id="ARBA00023317"/>
    </source>
</evidence>
<evidence type="ECO:0000256" key="5">
    <source>
        <dbReference type="ARBA" id="ARBA00022723"/>
    </source>
</evidence>
<dbReference type="InterPro" id="IPR001697">
    <property type="entry name" value="Pyr_Knase"/>
</dbReference>
<reference evidence="15" key="1">
    <citation type="journal article" date="2019" name="Int. J. Syst. Evol. Microbiol.">
        <title>The Global Catalogue of Microorganisms (GCM) 10K type strain sequencing project: providing services to taxonomists for standard genome sequencing and annotation.</title>
        <authorList>
            <consortium name="The Broad Institute Genomics Platform"/>
            <consortium name="The Broad Institute Genome Sequencing Center for Infectious Disease"/>
            <person name="Wu L."/>
            <person name="Ma J."/>
        </authorList>
    </citation>
    <scope>NUCLEOTIDE SEQUENCE [LARGE SCALE GENOMIC DNA]</scope>
    <source>
        <strain evidence="15">CCUG 60524</strain>
    </source>
</reference>
<evidence type="ECO:0000256" key="8">
    <source>
        <dbReference type="ARBA" id="ARBA00022840"/>
    </source>
</evidence>
<keyword evidence="9 12" id="KW-0460">Magnesium</keyword>
<evidence type="ECO:0000256" key="9">
    <source>
        <dbReference type="ARBA" id="ARBA00022842"/>
    </source>
</evidence>
<dbReference type="Pfam" id="PF00224">
    <property type="entry name" value="PK"/>
    <property type="match status" value="1"/>
</dbReference>